<comment type="subcellular location">
    <subcellularLocation>
        <location evidence="6">Cell membrane</location>
        <topology evidence="6">Multi-pass membrane protein</topology>
    </subcellularLocation>
    <subcellularLocation>
        <location evidence="1">Membrane</location>
        <topology evidence="1">Multi-pass membrane protein</topology>
    </subcellularLocation>
</comment>
<protein>
    <submittedName>
        <fullName evidence="8">Metal ABC transporter permease</fullName>
    </submittedName>
</protein>
<reference evidence="8 9" key="1">
    <citation type="submission" date="2019-01" db="EMBL/GenBank/DDBJ databases">
        <title>Bacillus sp. M5HDSG1-1, whole genome shotgun sequence.</title>
        <authorList>
            <person name="Tuo L."/>
        </authorList>
    </citation>
    <scope>NUCLEOTIDE SEQUENCE [LARGE SCALE GENOMIC DNA]</scope>
    <source>
        <strain evidence="8 9">M5HDSG1-1</strain>
    </source>
</reference>
<name>A0A437KGC5_9BACI</name>
<keyword evidence="3 6" id="KW-0812">Transmembrane</keyword>
<feature type="transmembrane region" description="Helical" evidence="7">
    <location>
        <begin position="132"/>
        <end position="149"/>
    </location>
</feature>
<sequence length="283" mass="30967">MEMFDLEFMQRAFWAGGLIAIIAPIIGVFLVLRRQALMADTLSHISLAGVALGYFFHTNLTFSSMLVVMIGALGIEYMRRAYHSYSEVSIAILMAAGLSFALFLMSVSSGGMSTSMDQYLFGSIITISQQQVIVLAVVTVIILLFFLIFKRSMYLMTFDQDTATASGVNTNLLSIAFSLLTGIAISVIIPTIGVLLVSALLVLPAAFAIKLAKGFKMVFIVAILIAVFSIFTGLFSSYQLGTPPGATITLLLVILLAIGFLIQKITLHFMRYHKQKEYRRNLG</sequence>
<comment type="caution">
    <text evidence="8">The sequence shown here is derived from an EMBL/GenBank/DDBJ whole genome shotgun (WGS) entry which is preliminary data.</text>
</comment>
<evidence type="ECO:0000313" key="8">
    <source>
        <dbReference type="EMBL" id="RVT67312.1"/>
    </source>
</evidence>
<dbReference type="GO" id="GO:0055085">
    <property type="term" value="P:transmembrane transport"/>
    <property type="evidence" value="ECO:0007669"/>
    <property type="project" value="InterPro"/>
</dbReference>
<dbReference type="PANTHER" id="PTHR30477:SF0">
    <property type="entry name" value="METAL TRANSPORT SYSTEM MEMBRANE PROTEIN TM_0125-RELATED"/>
    <property type="match status" value="1"/>
</dbReference>
<dbReference type="InterPro" id="IPR001626">
    <property type="entry name" value="ABC_TroCD"/>
</dbReference>
<organism evidence="8 9">
    <name type="scientific">Niallia taxi</name>
    <dbReference type="NCBI Taxonomy" id="2499688"/>
    <lineage>
        <taxon>Bacteria</taxon>
        <taxon>Bacillati</taxon>
        <taxon>Bacillota</taxon>
        <taxon>Bacilli</taxon>
        <taxon>Bacillales</taxon>
        <taxon>Bacillaceae</taxon>
        <taxon>Niallia</taxon>
    </lineage>
</organism>
<feature type="transmembrane region" description="Helical" evidence="7">
    <location>
        <begin position="90"/>
        <end position="112"/>
    </location>
</feature>
<dbReference type="Pfam" id="PF00950">
    <property type="entry name" value="ABC-3"/>
    <property type="match status" value="1"/>
</dbReference>
<comment type="similarity">
    <text evidence="2 6">Belongs to the ABC-3 integral membrane protein family.</text>
</comment>
<feature type="transmembrane region" description="Helical" evidence="7">
    <location>
        <begin position="62"/>
        <end position="78"/>
    </location>
</feature>
<dbReference type="RefSeq" id="WP_127735173.1">
    <property type="nucleotide sequence ID" value="NZ_JARMUY010000003.1"/>
</dbReference>
<evidence type="ECO:0000256" key="1">
    <source>
        <dbReference type="ARBA" id="ARBA00004141"/>
    </source>
</evidence>
<dbReference type="GO" id="GO:0010043">
    <property type="term" value="P:response to zinc ion"/>
    <property type="evidence" value="ECO:0007669"/>
    <property type="project" value="TreeGrafter"/>
</dbReference>
<proteinExistence type="inferred from homology"/>
<evidence type="ECO:0000256" key="7">
    <source>
        <dbReference type="SAM" id="Phobius"/>
    </source>
</evidence>
<dbReference type="AlphaFoldDB" id="A0A437KGC5"/>
<dbReference type="CDD" id="cd06550">
    <property type="entry name" value="TM_ABC_iron-siderophores_like"/>
    <property type="match status" value="1"/>
</dbReference>
<dbReference type="GO" id="GO:0043190">
    <property type="term" value="C:ATP-binding cassette (ABC) transporter complex"/>
    <property type="evidence" value="ECO:0007669"/>
    <property type="project" value="InterPro"/>
</dbReference>
<evidence type="ECO:0000256" key="6">
    <source>
        <dbReference type="RuleBase" id="RU003943"/>
    </source>
</evidence>
<feature type="transmembrane region" description="Helical" evidence="7">
    <location>
        <begin position="246"/>
        <end position="270"/>
    </location>
</feature>
<evidence type="ECO:0000256" key="4">
    <source>
        <dbReference type="ARBA" id="ARBA00022989"/>
    </source>
</evidence>
<dbReference type="Proteomes" id="UP000288024">
    <property type="component" value="Unassembled WGS sequence"/>
</dbReference>
<dbReference type="InterPro" id="IPR037294">
    <property type="entry name" value="ABC_BtuC-like"/>
</dbReference>
<keyword evidence="4 7" id="KW-1133">Transmembrane helix</keyword>
<keyword evidence="6" id="KW-0813">Transport</keyword>
<evidence type="ECO:0000256" key="3">
    <source>
        <dbReference type="ARBA" id="ARBA00022692"/>
    </source>
</evidence>
<feature type="transmembrane region" description="Helical" evidence="7">
    <location>
        <begin position="12"/>
        <end position="32"/>
    </location>
</feature>
<dbReference type="GeneID" id="87615473"/>
<evidence type="ECO:0000256" key="5">
    <source>
        <dbReference type="ARBA" id="ARBA00023136"/>
    </source>
</evidence>
<dbReference type="FunFam" id="1.10.3470.10:FF:000008">
    <property type="entry name" value="Zinc ABC transporter, permease protein"/>
    <property type="match status" value="1"/>
</dbReference>
<dbReference type="PANTHER" id="PTHR30477">
    <property type="entry name" value="ABC-TRANSPORTER METAL-BINDING PROTEIN"/>
    <property type="match status" value="1"/>
</dbReference>
<accession>A0A437KGC5</accession>
<evidence type="ECO:0000256" key="2">
    <source>
        <dbReference type="ARBA" id="ARBA00008034"/>
    </source>
</evidence>
<feature type="transmembrane region" description="Helical" evidence="7">
    <location>
        <begin position="219"/>
        <end position="240"/>
    </location>
</feature>
<gene>
    <name evidence="8" type="ORF">EM808_02200</name>
</gene>
<keyword evidence="9" id="KW-1185">Reference proteome</keyword>
<dbReference type="Gene3D" id="1.10.3470.10">
    <property type="entry name" value="ABC transporter involved in vitamin B12 uptake, BtuC"/>
    <property type="match status" value="1"/>
</dbReference>
<keyword evidence="5 7" id="KW-0472">Membrane</keyword>
<dbReference type="SUPFAM" id="SSF81345">
    <property type="entry name" value="ABC transporter involved in vitamin B12 uptake, BtuC"/>
    <property type="match status" value="1"/>
</dbReference>
<evidence type="ECO:0000313" key="9">
    <source>
        <dbReference type="Proteomes" id="UP000288024"/>
    </source>
</evidence>
<dbReference type="EMBL" id="RZTZ01000001">
    <property type="protein sequence ID" value="RVT67312.1"/>
    <property type="molecule type" value="Genomic_DNA"/>
</dbReference>